<evidence type="ECO:0000256" key="4">
    <source>
        <dbReference type="ARBA" id="ARBA00022982"/>
    </source>
</evidence>
<keyword evidence="10" id="KW-1185">Reference proteome</keyword>
<proteinExistence type="predicted"/>
<dbReference type="SUPFAM" id="SSF46626">
    <property type="entry name" value="Cytochrome c"/>
    <property type="match status" value="1"/>
</dbReference>
<dbReference type="RefSeq" id="WP_282011478.1">
    <property type="nucleotide sequence ID" value="NZ_OX336137.1"/>
</dbReference>
<dbReference type="PRINTS" id="PR00605">
    <property type="entry name" value="CYTCHROMECIC"/>
</dbReference>
<dbReference type="Gene3D" id="1.10.760.10">
    <property type="entry name" value="Cytochrome c-like domain"/>
    <property type="match status" value="1"/>
</dbReference>
<sequence>MFWTRTSLILSLSVLSLAACAPQPTKSVPAEFKRGQELFHQVCSNCHGSDALGGHTKAPNLIDAVFVKSEFSDQEFRHTITNGTGKMPAQKGKFSDEEITEIIKYLRHSQKEANLVIDAEDMDDFYDAPLPVEDPITEQDVKDG</sequence>
<feature type="signal peptide" evidence="7">
    <location>
        <begin position="1"/>
        <end position="21"/>
    </location>
</feature>
<evidence type="ECO:0000256" key="7">
    <source>
        <dbReference type="SAM" id="SignalP"/>
    </source>
</evidence>
<organism evidence="9 10">
    <name type="scientific">Nitrospina watsonii</name>
    <dbReference type="NCBI Taxonomy" id="1323948"/>
    <lineage>
        <taxon>Bacteria</taxon>
        <taxon>Pseudomonadati</taxon>
        <taxon>Nitrospinota/Tectimicrobiota group</taxon>
        <taxon>Nitrospinota</taxon>
        <taxon>Nitrospinia</taxon>
        <taxon>Nitrospinales</taxon>
        <taxon>Nitrospinaceae</taxon>
        <taxon>Nitrospina</taxon>
    </lineage>
</organism>
<dbReference type="InterPro" id="IPR051811">
    <property type="entry name" value="Cytochrome_c550/c551-like"/>
</dbReference>
<evidence type="ECO:0000256" key="6">
    <source>
        <dbReference type="PROSITE-ProRule" id="PRU00433"/>
    </source>
</evidence>
<keyword evidence="2 6" id="KW-0349">Heme</keyword>
<name>A0ABN8W4M4_9BACT</name>
<keyword evidence="7" id="KW-0732">Signal</keyword>
<gene>
    <name evidence="9" type="ORF">NSPWAT_1727</name>
</gene>
<dbReference type="Proteomes" id="UP001157733">
    <property type="component" value="Chromosome"/>
</dbReference>
<accession>A0ABN8W4M4</accession>
<dbReference type="EMBL" id="OX336137">
    <property type="protein sequence ID" value="CAI2718586.1"/>
    <property type="molecule type" value="Genomic_DNA"/>
</dbReference>
<keyword evidence="3 6" id="KW-0479">Metal-binding</keyword>
<evidence type="ECO:0000256" key="1">
    <source>
        <dbReference type="ARBA" id="ARBA00022448"/>
    </source>
</evidence>
<dbReference type="InterPro" id="IPR008168">
    <property type="entry name" value="Cyt_C_IC"/>
</dbReference>
<dbReference type="PROSITE" id="PS51007">
    <property type="entry name" value="CYTC"/>
    <property type="match status" value="1"/>
</dbReference>
<reference evidence="9 10" key="1">
    <citation type="submission" date="2022-09" db="EMBL/GenBank/DDBJ databases">
        <authorList>
            <person name="Kop L."/>
        </authorList>
    </citation>
    <scope>NUCLEOTIDE SEQUENCE [LARGE SCALE GENOMIC DNA]</scope>
    <source>
        <strain evidence="9 10">347</strain>
    </source>
</reference>
<dbReference type="InterPro" id="IPR036909">
    <property type="entry name" value="Cyt_c-like_dom_sf"/>
</dbReference>
<keyword evidence="4" id="KW-0249">Electron transport</keyword>
<evidence type="ECO:0000256" key="3">
    <source>
        <dbReference type="ARBA" id="ARBA00022723"/>
    </source>
</evidence>
<keyword evidence="5 6" id="KW-0408">Iron</keyword>
<dbReference type="Pfam" id="PF13442">
    <property type="entry name" value="Cytochrome_CBB3"/>
    <property type="match status" value="1"/>
</dbReference>
<keyword evidence="1" id="KW-0813">Transport</keyword>
<dbReference type="PANTHER" id="PTHR37823">
    <property type="entry name" value="CYTOCHROME C-553-LIKE"/>
    <property type="match status" value="1"/>
</dbReference>
<evidence type="ECO:0000256" key="2">
    <source>
        <dbReference type="ARBA" id="ARBA00022617"/>
    </source>
</evidence>
<evidence type="ECO:0000259" key="8">
    <source>
        <dbReference type="PROSITE" id="PS51007"/>
    </source>
</evidence>
<evidence type="ECO:0000313" key="9">
    <source>
        <dbReference type="EMBL" id="CAI2718586.1"/>
    </source>
</evidence>
<protein>
    <submittedName>
        <fullName evidence="9">Cytochrome c-552</fullName>
    </submittedName>
</protein>
<dbReference type="InterPro" id="IPR009056">
    <property type="entry name" value="Cyt_c-like_dom"/>
</dbReference>
<feature type="domain" description="Cytochrome c" evidence="8">
    <location>
        <begin position="30"/>
        <end position="110"/>
    </location>
</feature>
<dbReference type="PROSITE" id="PS51257">
    <property type="entry name" value="PROKAR_LIPOPROTEIN"/>
    <property type="match status" value="1"/>
</dbReference>
<evidence type="ECO:0000256" key="5">
    <source>
        <dbReference type="ARBA" id="ARBA00023004"/>
    </source>
</evidence>
<dbReference type="PANTHER" id="PTHR37823:SF1">
    <property type="entry name" value="CYTOCHROME C-553-LIKE"/>
    <property type="match status" value="1"/>
</dbReference>
<feature type="chain" id="PRO_5046653511" evidence="7">
    <location>
        <begin position="22"/>
        <end position="144"/>
    </location>
</feature>
<evidence type="ECO:0000313" key="10">
    <source>
        <dbReference type="Proteomes" id="UP001157733"/>
    </source>
</evidence>